<reference evidence="1" key="2">
    <citation type="submission" date="2018-08" db="UniProtKB">
        <authorList>
            <consortium name="EnsemblPlants"/>
        </authorList>
    </citation>
    <scope>IDENTIFICATION</scope>
    <source>
        <strain evidence="1">Yugu1</strain>
    </source>
</reference>
<evidence type="ECO:0000313" key="2">
    <source>
        <dbReference type="Proteomes" id="UP000004995"/>
    </source>
</evidence>
<keyword evidence="2" id="KW-1185">Reference proteome</keyword>
<proteinExistence type="predicted"/>
<dbReference type="HOGENOM" id="CLU_3035934_0_0_1"/>
<dbReference type="Proteomes" id="UP000004995">
    <property type="component" value="Unassembled WGS sequence"/>
</dbReference>
<protein>
    <submittedName>
        <fullName evidence="1">Uncharacterized protein</fullName>
    </submittedName>
</protein>
<organism evidence="1 2">
    <name type="scientific">Setaria italica</name>
    <name type="common">Foxtail millet</name>
    <name type="synonym">Panicum italicum</name>
    <dbReference type="NCBI Taxonomy" id="4555"/>
    <lineage>
        <taxon>Eukaryota</taxon>
        <taxon>Viridiplantae</taxon>
        <taxon>Streptophyta</taxon>
        <taxon>Embryophyta</taxon>
        <taxon>Tracheophyta</taxon>
        <taxon>Spermatophyta</taxon>
        <taxon>Magnoliopsida</taxon>
        <taxon>Liliopsida</taxon>
        <taxon>Poales</taxon>
        <taxon>Poaceae</taxon>
        <taxon>PACMAD clade</taxon>
        <taxon>Panicoideae</taxon>
        <taxon>Panicodae</taxon>
        <taxon>Paniceae</taxon>
        <taxon>Cenchrinae</taxon>
        <taxon>Setaria</taxon>
    </lineage>
</organism>
<dbReference type="AlphaFoldDB" id="K3Z1X3"/>
<dbReference type="EMBL" id="AGNK02000061">
    <property type="status" value="NOT_ANNOTATED_CDS"/>
    <property type="molecule type" value="Genomic_DNA"/>
</dbReference>
<dbReference type="InParanoid" id="K3Z1X3"/>
<dbReference type="EnsemblPlants" id="KQL28256">
    <property type="protein sequence ID" value="KQL28256"/>
    <property type="gene ID" value="SETIT_020541mg"/>
</dbReference>
<accession>K3Z1X3</accession>
<reference evidence="2" key="1">
    <citation type="journal article" date="2012" name="Nat. Biotechnol.">
        <title>Reference genome sequence of the model plant Setaria.</title>
        <authorList>
            <person name="Bennetzen J.L."/>
            <person name="Schmutz J."/>
            <person name="Wang H."/>
            <person name="Percifield R."/>
            <person name="Hawkins J."/>
            <person name="Pontaroli A.C."/>
            <person name="Estep M."/>
            <person name="Feng L."/>
            <person name="Vaughn J.N."/>
            <person name="Grimwood J."/>
            <person name="Jenkins J."/>
            <person name="Barry K."/>
            <person name="Lindquist E."/>
            <person name="Hellsten U."/>
            <person name="Deshpande S."/>
            <person name="Wang X."/>
            <person name="Wu X."/>
            <person name="Mitros T."/>
            <person name="Triplett J."/>
            <person name="Yang X."/>
            <person name="Ye C.Y."/>
            <person name="Mauro-Herrera M."/>
            <person name="Wang L."/>
            <person name="Li P."/>
            <person name="Sharma M."/>
            <person name="Sharma R."/>
            <person name="Ronald P.C."/>
            <person name="Panaud O."/>
            <person name="Kellogg E.A."/>
            <person name="Brutnell T.P."/>
            <person name="Doust A.N."/>
            <person name="Tuskan G.A."/>
            <person name="Rokhsar D."/>
            <person name="Devos K.M."/>
        </authorList>
    </citation>
    <scope>NUCLEOTIDE SEQUENCE [LARGE SCALE GENOMIC DNA]</scope>
    <source>
        <strain evidence="2">cv. Yugu1</strain>
    </source>
</reference>
<sequence length="55" mass="6039">MGSPVAARRGLAGWVPLGCTAAARKTVRLDPPMLGLWSWEFPGVWILIPRYSDTN</sequence>
<evidence type="ECO:0000313" key="1">
    <source>
        <dbReference type="EnsemblPlants" id="KQL28256"/>
    </source>
</evidence>
<dbReference type="Gramene" id="KQL28256">
    <property type="protein sequence ID" value="KQL28256"/>
    <property type="gene ID" value="SETIT_020541mg"/>
</dbReference>
<name>K3Z1X3_SETIT</name>